<protein>
    <submittedName>
        <fullName evidence="1">Uncharacterized protein</fullName>
    </submittedName>
</protein>
<feature type="non-terminal residue" evidence="1">
    <location>
        <position position="61"/>
    </location>
</feature>
<dbReference type="EMBL" id="KZ680219">
    <property type="protein sequence ID" value="PTB63369.1"/>
    <property type="molecule type" value="Genomic_DNA"/>
</dbReference>
<evidence type="ECO:0000313" key="2">
    <source>
        <dbReference type="Proteomes" id="UP000241546"/>
    </source>
</evidence>
<dbReference type="Proteomes" id="UP000241546">
    <property type="component" value="Unassembled WGS sequence"/>
</dbReference>
<dbReference type="GeneID" id="36604381"/>
<proteinExistence type="predicted"/>
<evidence type="ECO:0000313" key="1">
    <source>
        <dbReference type="EMBL" id="PTB63369.1"/>
    </source>
</evidence>
<organism evidence="1 2">
    <name type="scientific">Trichoderma citrinoviride</name>
    <dbReference type="NCBI Taxonomy" id="58853"/>
    <lineage>
        <taxon>Eukaryota</taxon>
        <taxon>Fungi</taxon>
        <taxon>Dikarya</taxon>
        <taxon>Ascomycota</taxon>
        <taxon>Pezizomycotina</taxon>
        <taxon>Sordariomycetes</taxon>
        <taxon>Hypocreomycetidae</taxon>
        <taxon>Hypocreales</taxon>
        <taxon>Hypocreaceae</taxon>
        <taxon>Trichoderma</taxon>
    </lineage>
</organism>
<dbReference type="RefSeq" id="XP_024746689.1">
    <property type="nucleotide sequence ID" value="XM_024896263.1"/>
</dbReference>
<keyword evidence="2" id="KW-1185">Reference proteome</keyword>
<sequence>MLFLLLLESSKLHCRQPLRWSWRPPAAMVSWLPLDAAKLAEEGISLPDVVILQHHYSCSDG</sequence>
<name>A0A2T4B219_9HYPO</name>
<accession>A0A2T4B219</accession>
<gene>
    <name evidence="1" type="ORF">BBK36DRAFT_1181743</name>
</gene>
<reference evidence="2" key="1">
    <citation type="submission" date="2016-07" db="EMBL/GenBank/DDBJ databases">
        <title>Multiple horizontal gene transfer events from other fungi enriched the ability of initially mycotrophic Trichoderma (Ascomycota) to feed on dead plant biomass.</title>
        <authorList>
            <consortium name="DOE Joint Genome Institute"/>
            <person name="Atanasova L."/>
            <person name="Chenthamara K."/>
            <person name="Zhang J."/>
            <person name="Grujic M."/>
            <person name="Henrissat B."/>
            <person name="Kuo A."/>
            <person name="Aerts A."/>
            <person name="Salamov A."/>
            <person name="Lipzen A."/>
            <person name="Labutti K."/>
            <person name="Barry K."/>
            <person name="Miao Y."/>
            <person name="Rahimi M.J."/>
            <person name="Shen Q."/>
            <person name="Grigoriev I.V."/>
            <person name="Kubicek C.P."/>
            <person name="Druzhinina I.S."/>
        </authorList>
    </citation>
    <scope>NUCLEOTIDE SEQUENCE [LARGE SCALE GENOMIC DNA]</scope>
    <source>
        <strain evidence="2">TUCIM 6016</strain>
    </source>
</reference>
<dbReference type="AlphaFoldDB" id="A0A2T4B219"/>